<keyword evidence="2 6" id="KW-0489">Methyltransferase</keyword>
<name>A0A931CS19_9MICC</name>
<feature type="region of interest" description="Disordered" evidence="4">
    <location>
        <begin position="1"/>
        <end position="33"/>
    </location>
</feature>
<dbReference type="EMBL" id="JADNYM010000033">
    <property type="protein sequence ID" value="MBG0741555.1"/>
    <property type="molecule type" value="Genomic_DNA"/>
</dbReference>
<proteinExistence type="inferred from homology"/>
<dbReference type="InterPro" id="IPR013216">
    <property type="entry name" value="Methyltransf_11"/>
</dbReference>
<sequence length="275" mass="30533">MAAGNGGPRLDSTRRKELADSFQDGADHYERVRPGYPPESLDWLLAGTGLNTVLNTELLTPDPNADDSMLDVLDLGAGTGKYTALLLARGLNVIALDPSRDMLMQLQRRYPAVRTMVGTAERIDLPDSCMHVVTAAQAWHWVDPLAASAEISRVLRPGGVLGLVWNQLDVSVPWVHRLSRIMHAGDVHKPGFRPLLGPEFGLPNVSVSQWIQPLTPLDLMELAKSRSYYLRANEDTRAKVLANLRWYLLDHLGHAPDALLELPYLTQTWRAGPRR</sequence>
<evidence type="ECO:0000256" key="2">
    <source>
        <dbReference type="ARBA" id="ARBA00022603"/>
    </source>
</evidence>
<evidence type="ECO:0000256" key="3">
    <source>
        <dbReference type="ARBA" id="ARBA00022679"/>
    </source>
</evidence>
<dbReference type="InterPro" id="IPR029063">
    <property type="entry name" value="SAM-dependent_MTases_sf"/>
</dbReference>
<dbReference type="PANTHER" id="PTHR44942">
    <property type="entry name" value="METHYLTRANSF_11 DOMAIN-CONTAINING PROTEIN"/>
    <property type="match status" value="1"/>
</dbReference>
<dbReference type="PANTHER" id="PTHR44942:SF4">
    <property type="entry name" value="METHYLTRANSFERASE TYPE 11 DOMAIN-CONTAINING PROTEIN"/>
    <property type="match status" value="1"/>
</dbReference>
<accession>A0A931CS19</accession>
<dbReference type="Pfam" id="PF08241">
    <property type="entry name" value="Methyltransf_11"/>
    <property type="match status" value="1"/>
</dbReference>
<comment type="similarity">
    <text evidence="1">Belongs to the methyltransferase superfamily.</text>
</comment>
<dbReference type="SUPFAM" id="SSF53335">
    <property type="entry name" value="S-adenosyl-L-methionine-dependent methyltransferases"/>
    <property type="match status" value="1"/>
</dbReference>
<feature type="compositionally biased region" description="Basic and acidic residues" evidence="4">
    <location>
        <begin position="11"/>
        <end position="33"/>
    </location>
</feature>
<dbReference type="Proteomes" id="UP000655366">
    <property type="component" value="Unassembled WGS sequence"/>
</dbReference>
<comment type="caution">
    <text evidence="6">The sequence shown here is derived from an EMBL/GenBank/DDBJ whole genome shotgun (WGS) entry which is preliminary data.</text>
</comment>
<dbReference type="Gene3D" id="3.40.50.150">
    <property type="entry name" value="Vaccinia Virus protein VP39"/>
    <property type="match status" value="1"/>
</dbReference>
<gene>
    <name evidence="6" type="ORF">IV500_19525</name>
</gene>
<evidence type="ECO:0000313" key="7">
    <source>
        <dbReference type="Proteomes" id="UP000655366"/>
    </source>
</evidence>
<dbReference type="InterPro" id="IPR051052">
    <property type="entry name" value="Diverse_substrate_MTase"/>
</dbReference>
<evidence type="ECO:0000256" key="4">
    <source>
        <dbReference type="SAM" id="MobiDB-lite"/>
    </source>
</evidence>
<dbReference type="RefSeq" id="WP_196398491.1">
    <property type="nucleotide sequence ID" value="NZ_JADNYM010000033.1"/>
</dbReference>
<protein>
    <submittedName>
        <fullName evidence="6">Class I SAM-dependent methyltransferase</fullName>
    </submittedName>
</protein>
<evidence type="ECO:0000259" key="5">
    <source>
        <dbReference type="Pfam" id="PF08241"/>
    </source>
</evidence>
<feature type="domain" description="Methyltransferase type 11" evidence="5">
    <location>
        <begin position="73"/>
        <end position="161"/>
    </location>
</feature>
<reference evidence="6 7" key="1">
    <citation type="submission" date="2020-11" db="EMBL/GenBank/DDBJ databases">
        <title>Arthrobacter antarcticus sp. nov., isolated from Antarctic Soil.</title>
        <authorList>
            <person name="Li J."/>
        </authorList>
    </citation>
    <scope>NUCLEOTIDE SEQUENCE [LARGE SCALE GENOMIC DNA]</scope>
    <source>
        <strain evidence="6 7">Z1-20</strain>
    </source>
</reference>
<evidence type="ECO:0000313" key="6">
    <source>
        <dbReference type="EMBL" id="MBG0741555.1"/>
    </source>
</evidence>
<dbReference type="GO" id="GO:0032259">
    <property type="term" value="P:methylation"/>
    <property type="evidence" value="ECO:0007669"/>
    <property type="project" value="UniProtKB-KW"/>
</dbReference>
<dbReference type="GO" id="GO:0008757">
    <property type="term" value="F:S-adenosylmethionine-dependent methyltransferase activity"/>
    <property type="evidence" value="ECO:0007669"/>
    <property type="project" value="InterPro"/>
</dbReference>
<keyword evidence="3" id="KW-0808">Transferase</keyword>
<dbReference type="AlphaFoldDB" id="A0A931CS19"/>
<dbReference type="CDD" id="cd02440">
    <property type="entry name" value="AdoMet_MTases"/>
    <property type="match status" value="1"/>
</dbReference>
<organism evidence="6 7">
    <name type="scientific">Arthrobacter terrae</name>
    <dbReference type="NCBI Taxonomy" id="2935737"/>
    <lineage>
        <taxon>Bacteria</taxon>
        <taxon>Bacillati</taxon>
        <taxon>Actinomycetota</taxon>
        <taxon>Actinomycetes</taxon>
        <taxon>Micrococcales</taxon>
        <taxon>Micrococcaceae</taxon>
        <taxon>Arthrobacter</taxon>
    </lineage>
</organism>
<keyword evidence="7" id="KW-1185">Reference proteome</keyword>
<evidence type="ECO:0000256" key="1">
    <source>
        <dbReference type="ARBA" id="ARBA00008361"/>
    </source>
</evidence>